<dbReference type="RefSeq" id="XP_044661497.1">
    <property type="nucleotide sequence ID" value="XM_044805562.1"/>
</dbReference>
<organism evidence="1 2">
    <name type="scientific">Cercospora kikuchii</name>
    <dbReference type="NCBI Taxonomy" id="84275"/>
    <lineage>
        <taxon>Eukaryota</taxon>
        <taxon>Fungi</taxon>
        <taxon>Dikarya</taxon>
        <taxon>Ascomycota</taxon>
        <taxon>Pezizomycotina</taxon>
        <taxon>Dothideomycetes</taxon>
        <taxon>Dothideomycetidae</taxon>
        <taxon>Mycosphaerellales</taxon>
        <taxon>Mycosphaerellaceae</taxon>
        <taxon>Cercospora</taxon>
    </lineage>
</organism>
<comment type="caution">
    <text evidence="1">The sequence shown here is derived from an EMBL/GenBank/DDBJ whole genome shotgun (WGS) entry which is preliminary data.</text>
</comment>
<proteinExistence type="predicted"/>
<dbReference type="GeneID" id="68295687"/>
<sequence length="302" mass="34663">MSTFLSPPPTFFFFIIISTTPQLPVRIASVLRMSTAQQANLLGIPTELRLAIYDAILDADVDCDILDKWDEGFEDRGFWSRPSRNEQTRLDLTWCNLLLTCRTIHTELESHMSKTRTGTYVAEIERNSHSITTFRWRRLDCAPRDVKSMIVEFKTEDPDCGFWGDGGPRPIVRELFQSLNLLLHCGPWLDVRYQLPELMHIGKLTIVPCFPALESGSSDWDPTYAMSGARSTYAQLRSFASTICQQGIAYGAVDKFEVTMGEETWEMEVKDCGRWEMPEGWRGYGFEWGLDQFREPSSWPES</sequence>
<evidence type="ECO:0000313" key="2">
    <source>
        <dbReference type="Proteomes" id="UP000825890"/>
    </source>
</evidence>
<dbReference type="Proteomes" id="UP000825890">
    <property type="component" value="Unassembled WGS sequence"/>
</dbReference>
<reference evidence="1 2" key="1">
    <citation type="submission" date="2021-01" db="EMBL/GenBank/DDBJ databases">
        <title>Cercospora kikuchii MAFF 305040 whole genome shotgun sequence.</title>
        <authorList>
            <person name="Kashiwa T."/>
            <person name="Suzuki T."/>
        </authorList>
    </citation>
    <scope>NUCLEOTIDE SEQUENCE [LARGE SCALE GENOMIC DNA]</scope>
    <source>
        <strain evidence="1 2">MAFF 305040</strain>
    </source>
</reference>
<name>A0A9P3FKR1_9PEZI</name>
<dbReference type="OrthoDB" id="3813486at2759"/>
<accession>A0A9P3FKR1</accession>
<keyword evidence="2" id="KW-1185">Reference proteome</keyword>
<evidence type="ECO:0000313" key="1">
    <source>
        <dbReference type="EMBL" id="GIZ47010.1"/>
    </source>
</evidence>
<dbReference type="EMBL" id="BOLY01000007">
    <property type="protein sequence ID" value="GIZ47010.1"/>
    <property type="molecule type" value="Genomic_DNA"/>
</dbReference>
<gene>
    <name evidence="1" type="ORF">CKM354_001011200</name>
</gene>
<protein>
    <submittedName>
        <fullName evidence="1">Uncharacterized protein</fullName>
    </submittedName>
</protein>
<dbReference type="AlphaFoldDB" id="A0A9P3FKR1"/>